<organism evidence="1 2">
    <name type="scientific">Lentibacillus populi</name>
    <dbReference type="NCBI Taxonomy" id="1827502"/>
    <lineage>
        <taxon>Bacteria</taxon>
        <taxon>Bacillati</taxon>
        <taxon>Bacillota</taxon>
        <taxon>Bacilli</taxon>
        <taxon>Bacillales</taxon>
        <taxon>Bacillaceae</taxon>
        <taxon>Lentibacillus</taxon>
    </lineage>
</organism>
<dbReference type="Proteomes" id="UP000621492">
    <property type="component" value="Unassembled WGS sequence"/>
</dbReference>
<reference evidence="1" key="1">
    <citation type="journal article" date="2014" name="Int. J. Syst. Evol. Microbiol.">
        <title>Complete genome sequence of Corynebacterium casei LMG S-19264T (=DSM 44701T), isolated from a smear-ripened cheese.</title>
        <authorList>
            <consortium name="US DOE Joint Genome Institute (JGI-PGF)"/>
            <person name="Walter F."/>
            <person name="Albersmeier A."/>
            <person name="Kalinowski J."/>
            <person name="Ruckert C."/>
        </authorList>
    </citation>
    <scope>NUCLEOTIDE SEQUENCE</scope>
    <source>
        <strain evidence="1">CGMCC 1.15454</strain>
    </source>
</reference>
<gene>
    <name evidence="1" type="ORF">GCM10011409_34640</name>
</gene>
<dbReference type="AlphaFoldDB" id="A0A9W5X6U4"/>
<evidence type="ECO:0008006" key="3">
    <source>
        <dbReference type="Google" id="ProtNLM"/>
    </source>
</evidence>
<dbReference type="Pfam" id="PF11518">
    <property type="entry name" value="DUF3221"/>
    <property type="match status" value="1"/>
</dbReference>
<protein>
    <recommendedName>
        <fullName evidence="3">DUF3221 domain-containing protein</fullName>
    </recommendedName>
</protein>
<evidence type="ECO:0000313" key="1">
    <source>
        <dbReference type="EMBL" id="GGB54064.1"/>
    </source>
</evidence>
<dbReference type="EMBL" id="BMJD01000035">
    <property type="protein sequence ID" value="GGB54064.1"/>
    <property type="molecule type" value="Genomic_DNA"/>
</dbReference>
<name>A0A9W5X6U4_9BACI</name>
<proteinExistence type="predicted"/>
<accession>A0A9W5X6U4</accession>
<dbReference type="InterPro" id="IPR012340">
    <property type="entry name" value="NA-bd_OB-fold"/>
</dbReference>
<comment type="caution">
    <text evidence="1">The sequence shown here is derived from an EMBL/GenBank/DDBJ whole genome shotgun (WGS) entry which is preliminary data.</text>
</comment>
<dbReference type="InterPro" id="IPR021598">
    <property type="entry name" value="DUF3221"/>
</dbReference>
<reference evidence="1" key="2">
    <citation type="submission" date="2020-09" db="EMBL/GenBank/DDBJ databases">
        <authorList>
            <person name="Sun Q."/>
            <person name="Zhou Y."/>
        </authorList>
    </citation>
    <scope>NUCLEOTIDE SEQUENCE</scope>
    <source>
        <strain evidence="1">CGMCC 1.15454</strain>
    </source>
</reference>
<dbReference type="RefSeq" id="WP_159457850.1">
    <property type="nucleotide sequence ID" value="NZ_BMJD01000035.1"/>
</dbReference>
<sequence length="131" mass="14876">MLNKSIFCCYLLILNIFIVGCTNNETNQEELGQDVTPSDSLQKESAEVGYVIQKKETTFLFAPTWQKDLLEKYEQGELGKNYPDAIYVNLSDIDLNLNEIEVGQPIRVWFDSTVESIPPSGHAVKVEIMEK</sequence>
<dbReference type="Gene3D" id="2.40.50.140">
    <property type="entry name" value="Nucleic acid-binding proteins"/>
    <property type="match status" value="1"/>
</dbReference>
<dbReference type="PROSITE" id="PS51257">
    <property type="entry name" value="PROKAR_LIPOPROTEIN"/>
    <property type="match status" value="1"/>
</dbReference>
<evidence type="ECO:0000313" key="2">
    <source>
        <dbReference type="Proteomes" id="UP000621492"/>
    </source>
</evidence>
<keyword evidence="2" id="KW-1185">Reference proteome</keyword>